<keyword evidence="3" id="KW-1185">Reference proteome</keyword>
<evidence type="ECO:0000313" key="2">
    <source>
        <dbReference type="EMBL" id="GLP98694.1"/>
    </source>
</evidence>
<dbReference type="Proteomes" id="UP001161423">
    <property type="component" value="Unassembled WGS sequence"/>
</dbReference>
<evidence type="ECO:0000313" key="3">
    <source>
        <dbReference type="Proteomes" id="UP001161423"/>
    </source>
</evidence>
<name>A0ABQ5TRW9_9GAMM</name>
<dbReference type="InterPro" id="IPR006949">
    <property type="entry name" value="Barrel_Baseplate_J-like"/>
</dbReference>
<dbReference type="Pfam" id="PF04865">
    <property type="entry name" value="Baseplate_J"/>
    <property type="match status" value="1"/>
</dbReference>
<feature type="domain" description="Baseplate protein J-like barrel" evidence="1">
    <location>
        <begin position="105"/>
        <end position="192"/>
    </location>
</feature>
<sequence>MADVDFKQIVSDAGIPTTEAELNAAWKEEVTNAGSTISNDSDYSPFWRVITALVTKPVLWMINFLIETVLPNAFLKTAVFDWAVELLADAVNLTRKDETFTTGEITFTRGEIGTSVTIPKDTIIQTPTLNGKVYQVKVTQPTSFLAGLSTVRVPVKAVEAGSAFNLAAGYYSILPVPMANIVQVRNEADWITSPGADRESNLDLKNRARNQFGTASDFHTDSVYRALISEFPGVTVDAIWFEHDAPRGPGTANAFVLFDFAAPVAQYLEDINTYITDEGNHGHGDDLQVFQMPEQTVSLTVTVWHKKGLATDAVTTLKNNVRDFVNAAFRENSLFSPTLTLPFSRFSFSNLDRELHEKFAGIHSVDYSLDDIVTELWIPRLTSLIVNIQETE</sequence>
<gene>
    <name evidence="2" type="ORF">GCM10007891_05480</name>
</gene>
<dbReference type="RefSeq" id="WP_284722353.1">
    <property type="nucleotide sequence ID" value="NZ_BSND01000003.1"/>
</dbReference>
<reference evidence="2" key="2">
    <citation type="submission" date="2023-01" db="EMBL/GenBank/DDBJ databases">
        <title>Draft genome sequence of Methylophaga thalassica strain NBRC 102424.</title>
        <authorList>
            <person name="Sun Q."/>
            <person name="Mori K."/>
        </authorList>
    </citation>
    <scope>NUCLEOTIDE SEQUENCE</scope>
    <source>
        <strain evidence="2">NBRC 102424</strain>
    </source>
</reference>
<comment type="caution">
    <text evidence="2">The sequence shown here is derived from an EMBL/GenBank/DDBJ whole genome shotgun (WGS) entry which is preliminary data.</text>
</comment>
<organism evidence="2 3">
    <name type="scientific">Methylophaga thalassica</name>
    <dbReference type="NCBI Taxonomy" id="40223"/>
    <lineage>
        <taxon>Bacteria</taxon>
        <taxon>Pseudomonadati</taxon>
        <taxon>Pseudomonadota</taxon>
        <taxon>Gammaproteobacteria</taxon>
        <taxon>Thiotrichales</taxon>
        <taxon>Piscirickettsiaceae</taxon>
        <taxon>Methylophaga</taxon>
    </lineage>
</organism>
<evidence type="ECO:0000259" key="1">
    <source>
        <dbReference type="Pfam" id="PF04865"/>
    </source>
</evidence>
<proteinExistence type="predicted"/>
<protein>
    <recommendedName>
        <fullName evidence="1">Baseplate protein J-like barrel domain-containing protein</fullName>
    </recommendedName>
</protein>
<accession>A0ABQ5TRW9</accession>
<reference evidence="2" key="1">
    <citation type="journal article" date="2014" name="Int. J. Syst. Evol. Microbiol.">
        <title>Complete genome of a new Firmicutes species belonging to the dominant human colonic microbiota ('Ruminococcus bicirculans') reveals two chromosomes and a selective capacity to utilize plant glucans.</title>
        <authorList>
            <consortium name="NISC Comparative Sequencing Program"/>
            <person name="Wegmann U."/>
            <person name="Louis P."/>
            <person name="Goesmann A."/>
            <person name="Henrissat B."/>
            <person name="Duncan S.H."/>
            <person name="Flint H.J."/>
        </authorList>
    </citation>
    <scope>NUCLEOTIDE SEQUENCE</scope>
    <source>
        <strain evidence="2">NBRC 102424</strain>
    </source>
</reference>
<dbReference type="EMBL" id="BSND01000003">
    <property type="protein sequence ID" value="GLP98694.1"/>
    <property type="molecule type" value="Genomic_DNA"/>
</dbReference>